<evidence type="ECO:0000256" key="3">
    <source>
        <dbReference type="SAM" id="SignalP"/>
    </source>
</evidence>
<sequence length="216" mass="23208">MHLTALLSIASFASIQAFDFYVLSQTFQPYFCTTGSFAGCDNPTDFMKTNLTIHGLWPNNNDGSYPSYCSNEALSQSTIDQVGMKSINTYWPDVKTNYGTTFISNEWSKHGTCSGMKQLDYVKATIKLEVQLGTPSIITSNVGGSAVGTQVRDAYGGSNMVALVCGGSGALSEVRTCYKNSGSGPGSRITCPQIILNEDNCAKKAGKKISIYSFSN</sequence>
<organism evidence="4 5">
    <name type="scientific">Thraustotheca clavata</name>
    <dbReference type="NCBI Taxonomy" id="74557"/>
    <lineage>
        <taxon>Eukaryota</taxon>
        <taxon>Sar</taxon>
        <taxon>Stramenopiles</taxon>
        <taxon>Oomycota</taxon>
        <taxon>Saprolegniomycetes</taxon>
        <taxon>Saprolegniales</taxon>
        <taxon>Achlyaceae</taxon>
        <taxon>Thraustotheca</taxon>
    </lineage>
</organism>
<feature type="chain" id="PRO_5012280446" description="Secreted protein" evidence="3">
    <location>
        <begin position="18"/>
        <end position="216"/>
    </location>
</feature>
<dbReference type="OrthoDB" id="435754at2759"/>
<comment type="similarity">
    <text evidence="1 2">Belongs to the RNase T2 family.</text>
</comment>
<dbReference type="Proteomes" id="UP000243217">
    <property type="component" value="Unassembled WGS sequence"/>
</dbReference>
<dbReference type="GO" id="GO:0033897">
    <property type="term" value="F:ribonuclease T2 activity"/>
    <property type="evidence" value="ECO:0007669"/>
    <property type="project" value="InterPro"/>
</dbReference>
<dbReference type="EMBL" id="JNBS01002063">
    <property type="protein sequence ID" value="OQR95664.1"/>
    <property type="molecule type" value="Genomic_DNA"/>
</dbReference>
<dbReference type="InterPro" id="IPR036430">
    <property type="entry name" value="RNase_T2-like_sf"/>
</dbReference>
<dbReference type="PANTHER" id="PTHR11240:SF22">
    <property type="entry name" value="RIBONUCLEASE T2"/>
    <property type="match status" value="1"/>
</dbReference>
<proteinExistence type="inferred from homology"/>
<dbReference type="CDD" id="cd00374">
    <property type="entry name" value="RNase_T2"/>
    <property type="match status" value="1"/>
</dbReference>
<dbReference type="PANTHER" id="PTHR11240">
    <property type="entry name" value="RIBONUCLEASE T2"/>
    <property type="match status" value="1"/>
</dbReference>
<dbReference type="GO" id="GO:0005576">
    <property type="term" value="C:extracellular region"/>
    <property type="evidence" value="ECO:0007669"/>
    <property type="project" value="TreeGrafter"/>
</dbReference>
<keyword evidence="3" id="KW-0732">Signal</keyword>
<evidence type="ECO:0008006" key="6">
    <source>
        <dbReference type="Google" id="ProtNLM"/>
    </source>
</evidence>
<evidence type="ECO:0000256" key="2">
    <source>
        <dbReference type="RuleBase" id="RU004328"/>
    </source>
</evidence>
<dbReference type="Gene3D" id="3.90.730.10">
    <property type="entry name" value="Ribonuclease T2-like"/>
    <property type="match status" value="1"/>
</dbReference>
<dbReference type="GO" id="GO:0003723">
    <property type="term" value="F:RNA binding"/>
    <property type="evidence" value="ECO:0007669"/>
    <property type="project" value="InterPro"/>
</dbReference>
<reference evidence="4 5" key="1">
    <citation type="journal article" date="2014" name="Genome Biol. Evol.">
        <title>The secreted proteins of Achlya hypogyna and Thraustotheca clavata identify the ancestral oomycete secretome and reveal gene acquisitions by horizontal gene transfer.</title>
        <authorList>
            <person name="Misner I."/>
            <person name="Blouin N."/>
            <person name="Leonard G."/>
            <person name="Richards T.A."/>
            <person name="Lane C.E."/>
        </authorList>
    </citation>
    <scope>NUCLEOTIDE SEQUENCE [LARGE SCALE GENOMIC DNA]</scope>
    <source>
        <strain evidence="4 5">ATCC 34112</strain>
    </source>
</reference>
<dbReference type="InterPro" id="IPR018188">
    <property type="entry name" value="RNase_T2_His_AS_1"/>
</dbReference>
<feature type="signal peptide" evidence="3">
    <location>
        <begin position="1"/>
        <end position="17"/>
    </location>
</feature>
<gene>
    <name evidence="4" type="ORF">THRCLA_22089</name>
</gene>
<dbReference type="SUPFAM" id="SSF55895">
    <property type="entry name" value="Ribonuclease Rh-like"/>
    <property type="match status" value="1"/>
</dbReference>
<accession>A0A1V9ZCF4</accession>
<name>A0A1V9ZCF4_9STRA</name>
<dbReference type="GO" id="GO:0006401">
    <property type="term" value="P:RNA catabolic process"/>
    <property type="evidence" value="ECO:0007669"/>
    <property type="project" value="TreeGrafter"/>
</dbReference>
<dbReference type="AlphaFoldDB" id="A0A1V9ZCF4"/>
<protein>
    <recommendedName>
        <fullName evidence="6">Secreted protein</fullName>
    </recommendedName>
</protein>
<dbReference type="PROSITE" id="PS00530">
    <property type="entry name" value="RNASE_T2_1"/>
    <property type="match status" value="1"/>
</dbReference>
<evidence type="ECO:0000256" key="1">
    <source>
        <dbReference type="ARBA" id="ARBA00007469"/>
    </source>
</evidence>
<comment type="caution">
    <text evidence="4">The sequence shown here is derived from an EMBL/GenBank/DDBJ whole genome shotgun (WGS) entry which is preliminary data.</text>
</comment>
<evidence type="ECO:0000313" key="5">
    <source>
        <dbReference type="Proteomes" id="UP000243217"/>
    </source>
</evidence>
<dbReference type="InterPro" id="IPR001568">
    <property type="entry name" value="RNase_T2-like"/>
</dbReference>
<dbReference type="Pfam" id="PF00445">
    <property type="entry name" value="Ribonuclease_T2"/>
    <property type="match status" value="1"/>
</dbReference>
<evidence type="ECO:0000313" key="4">
    <source>
        <dbReference type="EMBL" id="OQR95664.1"/>
    </source>
</evidence>
<keyword evidence="5" id="KW-1185">Reference proteome</keyword>